<evidence type="ECO:0000313" key="2">
    <source>
        <dbReference type="Proteomes" id="UP001497535"/>
    </source>
</evidence>
<dbReference type="Proteomes" id="UP001497535">
    <property type="component" value="Unassembled WGS sequence"/>
</dbReference>
<evidence type="ECO:0000313" key="1">
    <source>
        <dbReference type="EMBL" id="CAK5079464.1"/>
    </source>
</evidence>
<accession>A0ACB0ZKH1</accession>
<sequence length="95" mass="10442">MSRLTMDSSSRQLTLDSSNLLTFSGQSDRIIVLEDKKGESFEVEGEPPIADKKGESFLDVVAATSIEDTLNPNCETLKTLPEDPACPKSYNYVII</sequence>
<comment type="caution">
    <text evidence="1">The sequence shown here is derived from an EMBL/GenBank/DDBJ whole genome shotgun (WGS) entry which is preliminary data.</text>
</comment>
<keyword evidence="2" id="KW-1185">Reference proteome</keyword>
<name>A0ACB0ZKH1_MELEN</name>
<reference evidence="1" key="1">
    <citation type="submission" date="2023-11" db="EMBL/GenBank/DDBJ databases">
        <authorList>
            <person name="Poullet M."/>
        </authorList>
    </citation>
    <scope>NUCLEOTIDE SEQUENCE</scope>
    <source>
        <strain evidence="1">E1834</strain>
    </source>
</reference>
<proteinExistence type="predicted"/>
<protein>
    <submittedName>
        <fullName evidence="1">Uncharacterized protein</fullName>
    </submittedName>
</protein>
<dbReference type="EMBL" id="CAVMJV010000038">
    <property type="protein sequence ID" value="CAK5079464.1"/>
    <property type="molecule type" value="Genomic_DNA"/>
</dbReference>
<gene>
    <name evidence="1" type="ORF">MENTE1834_LOCUS26576</name>
</gene>
<organism evidence="1 2">
    <name type="scientific">Meloidogyne enterolobii</name>
    <name type="common">Root-knot nematode worm</name>
    <name type="synonym">Meloidogyne mayaguensis</name>
    <dbReference type="NCBI Taxonomy" id="390850"/>
    <lineage>
        <taxon>Eukaryota</taxon>
        <taxon>Metazoa</taxon>
        <taxon>Ecdysozoa</taxon>
        <taxon>Nematoda</taxon>
        <taxon>Chromadorea</taxon>
        <taxon>Rhabditida</taxon>
        <taxon>Tylenchina</taxon>
        <taxon>Tylenchomorpha</taxon>
        <taxon>Tylenchoidea</taxon>
        <taxon>Meloidogynidae</taxon>
        <taxon>Meloidogyninae</taxon>
        <taxon>Meloidogyne</taxon>
    </lineage>
</organism>